<sequence>MKALNGKKRKHKKRNWLPQAERILSILQTSLPLFAQEGLEGTRTSSLCKSAGISVGLIYRYFPSKQDLFAEVLEYCLRLSNDPFRNAVFNLEPGSDAIAFLINTFITDIFSKHKNEEAKLAQKLILRNMSTDGKFAKKYIRKRLRSLFPLMKISIEVCIKNKELPGDRSWKNWRDVTWIIRHLLIVFSFFPFSFPKQKLYSDRIESLRLESVRFCLLAIGFSPESTEVLVKKVAKQSALLI</sequence>
<feature type="DNA-binding region" description="H-T-H motif" evidence="2">
    <location>
        <begin position="43"/>
        <end position="62"/>
    </location>
</feature>
<keyword evidence="1 2" id="KW-0238">DNA-binding</keyword>
<evidence type="ECO:0000256" key="1">
    <source>
        <dbReference type="ARBA" id="ARBA00023125"/>
    </source>
</evidence>
<dbReference type="SUPFAM" id="SSF46689">
    <property type="entry name" value="Homeodomain-like"/>
    <property type="match status" value="1"/>
</dbReference>
<dbReference type="Proteomes" id="UP000015454">
    <property type="component" value="Unassembled WGS sequence"/>
</dbReference>
<dbReference type="InterPro" id="IPR009057">
    <property type="entry name" value="Homeodomain-like_sf"/>
</dbReference>
<dbReference type="GO" id="GO:0003677">
    <property type="term" value="F:DNA binding"/>
    <property type="evidence" value="ECO:0007669"/>
    <property type="project" value="UniProtKB-UniRule"/>
</dbReference>
<dbReference type="InterPro" id="IPR001647">
    <property type="entry name" value="HTH_TetR"/>
</dbReference>
<dbReference type="AlphaFoldDB" id="T0FHR8"/>
<dbReference type="STRING" id="1049789.LEP1GSC050_0670"/>
<dbReference type="InterPro" id="IPR050109">
    <property type="entry name" value="HTH-type_TetR-like_transc_reg"/>
</dbReference>
<dbReference type="PRINTS" id="PR00455">
    <property type="entry name" value="HTHTETR"/>
</dbReference>
<dbReference type="PROSITE" id="PS50977">
    <property type="entry name" value="HTH_TETR_2"/>
    <property type="match status" value="1"/>
</dbReference>
<proteinExistence type="predicted"/>
<protein>
    <submittedName>
        <fullName evidence="4">Transcriptional regulator, TetR family</fullName>
    </submittedName>
</protein>
<dbReference type="PANTHER" id="PTHR30328:SF54">
    <property type="entry name" value="HTH-TYPE TRANSCRIPTIONAL REPRESSOR SCO4008"/>
    <property type="match status" value="1"/>
</dbReference>
<evidence type="ECO:0000313" key="4">
    <source>
        <dbReference type="EMBL" id="EQA47122.1"/>
    </source>
</evidence>
<reference evidence="4" key="1">
    <citation type="submission" date="2013-05" db="EMBL/GenBank/DDBJ databases">
        <authorList>
            <person name="Harkins D.M."/>
            <person name="Durkin A.S."/>
            <person name="Brinkac L.M."/>
            <person name="Haft D.H."/>
            <person name="Selengut J.D."/>
            <person name="Sanka R."/>
            <person name="DePew J."/>
            <person name="Purushe J."/>
            <person name="Hartskeerl R.A."/>
            <person name="Ahmed A."/>
            <person name="van der Linden H."/>
            <person name="Goris M.G.A."/>
            <person name="Vinetz J.M."/>
            <person name="Sutton G.G."/>
            <person name="Nierman W.C."/>
            <person name="Fouts D.E."/>
        </authorList>
    </citation>
    <scope>NUCLEOTIDE SEQUENCE [LARGE SCALE GENOMIC DNA]</scope>
    <source>
        <strain evidence="4">5399</strain>
    </source>
</reference>
<dbReference type="Gene3D" id="1.10.357.10">
    <property type="entry name" value="Tetracycline Repressor, domain 2"/>
    <property type="match status" value="1"/>
</dbReference>
<comment type="caution">
    <text evidence="4">The sequence shown here is derived from an EMBL/GenBank/DDBJ whole genome shotgun (WGS) entry which is preliminary data.</text>
</comment>
<keyword evidence="5" id="KW-1185">Reference proteome</keyword>
<accession>T0FHR8</accession>
<feature type="domain" description="HTH tetR-type" evidence="3">
    <location>
        <begin position="20"/>
        <end position="80"/>
    </location>
</feature>
<evidence type="ECO:0000259" key="3">
    <source>
        <dbReference type="PROSITE" id="PS50977"/>
    </source>
</evidence>
<evidence type="ECO:0000256" key="2">
    <source>
        <dbReference type="PROSITE-ProRule" id="PRU00335"/>
    </source>
</evidence>
<dbReference type="EMBL" id="AHMO02000004">
    <property type="protein sequence ID" value="EQA47122.1"/>
    <property type="molecule type" value="Genomic_DNA"/>
</dbReference>
<evidence type="ECO:0000313" key="5">
    <source>
        <dbReference type="Proteomes" id="UP000015454"/>
    </source>
</evidence>
<gene>
    <name evidence="4" type="ORF">LEP1GSC050_0670</name>
</gene>
<dbReference type="PANTHER" id="PTHR30328">
    <property type="entry name" value="TRANSCRIPTIONAL REPRESSOR"/>
    <property type="match status" value="1"/>
</dbReference>
<dbReference type="RefSeq" id="WP_010569163.1">
    <property type="nucleotide sequence ID" value="NZ_AHMO02000004.1"/>
</dbReference>
<dbReference type="Pfam" id="PF00440">
    <property type="entry name" value="TetR_N"/>
    <property type="match status" value="1"/>
</dbReference>
<organism evidence="4 5">
    <name type="scientific">Leptospira broomii serovar Hurstbridge str. 5399</name>
    <dbReference type="NCBI Taxonomy" id="1049789"/>
    <lineage>
        <taxon>Bacteria</taxon>
        <taxon>Pseudomonadati</taxon>
        <taxon>Spirochaetota</taxon>
        <taxon>Spirochaetia</taxon>
        <taxon>Leptospirales</taxon>
        <taxon>Leptospiraceae</taxon>
        <taxon>Leptospira</taxon>
    </lineage>
</organism>
<dbReference type="OrthoDB" id="9780939at2"/>
<name>T0FHR8_9LEPT</name>